<sequence length="132" mass="14137">MLPDLTRFAVHREATDVDLDGTVLPGLCATFYRRAAGTRTESVGVYRYAGVEVFMAWGYVDEAHCRFTAYAGTHGWGAPRRGCPSVDAVRDQLATLGPVPSPDRSHVSAPGTANPRSWPRRSPDGAPVPGPG</sequence>
<organism evidence="2 3">
    <name type="scientific">Asanoa siamensis</name>
    <dbReference type="NCBI Taxonomy" id="926357"/>
    <lineage>
        <taxon>Bacteria</taxon>
        <taxon>Bacillati</taxon>
        <taxon>Actinomycetota</taxon>
        <taxon>Actinomycetes</taxon>
        <taxon>Micromonosporales</taxon>
        <taxon>Micromonosporaceae</taxon>
        <taxon>Asanoa</taxon>
    </lineage>
</organism>
<keyword evidence="3" id="KW-1185">Reference proteome</keyword>
<protein>
    <submittedName>
        <fullName evidence="2">Uncharacterized protein</fullName>
    </submittedName>
</protein>
<dbReference type="RefSeq" id="WP_203711312.1">
    <property type="nucleotide sequence ID" value="NZ_BONE01000007.1"/>
</dbReference>
<dbReference type="Proteomes" id="UP000604117">
    <property type="component" value="Unassembled WGS sequence"/>
</dbReference>
<name>A0ABQ4CKN2_9ACTN</name>
<dbReference type="EMBL" id="BONE01000007">
    <property type="protein sequence ID" value="GIF71853.1"/>
    <property type="molecule type" value="Genomic_DNA"/>
</dbReference>
<gene>
    <name evidence="2" type="ORF">Asi02nite_13710</name>
</gene>
<accession>A0ABQ4CKN2</accession>
<evidence type="ECO:0000256" key="1">
    <source>
        <dbReference type="SAM" id="MobiDB-lite"/>
    </source>
</evidence>
<feature type="region of interest" description="Disordered" evidence="1">
    <location>
        <begin position="93"/>
        <end position="132"/>
    </location>
</feature>
<evidence type="ECO:0000313" key="3">
    <source>
        <dbReference type="Proteomes" id="UP000604117"/>
    </source>
</evidence>
<reference evidence="2 3" key="1">
    <citation type="submission" date="2021-01" db="EMBL/GenBank/DDBJ databases">
        <title>Whole genome shotgun sequence of Asanoa siamensis NBRC 107932.</title>
        <authorList>
            <person name="Komaki H."/>
            <person name="Tamura T."/>
        </authorList>
    </citation>
    <scope>NUCLEOTIDE SEQUENCE [LARGE SCALE GENOMIC DNA]</scope>
    <source>
        <strain evidence="2 3">NBRC 107932</strain>
    </source>
</reference>
<proteinExistence type="predicted"/>
<comment type="caution">
    <text evidence="2">The sequence shown here is derived from an EMBL/GenBank/DDBJ whole genome shotgun (WGS) entry which is preliminary data.</text>
</comment>
<evidence type="ECO:0000313" key="2">
    <source>
        <dbReference type="EMBL" id="GIF71853.1"/>
    </source>
</evidence>